<dbReference type="InterPro" id="IPR020807">
    <property type="entry name" value="PKS_DH"/>
</dbReference>
<keyword evidence="4" id="KW-0677">Repeat</keyword>
<dbReference type="InterPro" id="IPR050091">
    <property type="entry name" value="PKS_NRPS_Biosynth_Enz"/>
</dbReference>
<accession>A0A290Z9Y9</accession>
<dbReference type="SMART" id="SM00826">
    <property type="entry name" value="PKS_DH"/>
    <property type="match status" value="1"/>
</dbReference>
<gene>
    <name evidence="11" type="ORF">CNX65_23010</name>
</gene>
<dbReference type="SUPFAM" id="SSF52151">
    <property type="entry name" value="FabD/lysophospholipase-like"/>
    <property type="match status" value="1"/>
</dbReference>
<dbReference type="Gene3D" id="3.30.70.3290">
    <property type="match status" value="2"/>
</dbReference>
<dbReference type="InterPro" id="IPR001227">
    <property type="entry name" value="Ac_transferase_dom_sf"/>
</dbReference>
<feature type="domain" description="PKS/mFAS DH" evidence="10">
    <location>
        <begin position="1464"/>
        <end position="1751"/>
    </location>
</feature>
<dbReference type="InterPro" id="IPR055123">
    <property type="entry name" value="SpnB-like_Rossmann"/>
</dbReference>
<dbReference type="PROSITE" id="PS52019">
    <property type="entry name" value="PKS_MFAS_DH"/>
    <property type="match status" value="1"/>
</dbReference>
<dbReference type="Gene3D" id="1.10.1200.10">
    <property type="entry name" value="ACP-like"/>
    <property type="match status" value="2"/>
</dbReference>
<evidence type="ECO:0000256" key="4">
    <source>
        <dbReference type="ARBA" id="ARBA00022737"/>
    </source>
</evidence>
<dbReference type="Gene3D" id="3.40.366.10">
    <property type="entry name" value="Malonyl-Coenzyme A Acyl Carrier Protein, domain 2"/>
    <property type="match status" value="1"/>
</dbReference>
<dbReference type="InterPro" id="IPR042104">
    <property type="entry name" value="PKS_dehydratase_sf"/>
</dbReference>
<feature type="active site" description="Proton donor; for dehydratase activity" evidence="6">
    <location>
        <position position="1651"/>
    </location>
</feature>
<feature type="region of interest" description="C-terminal hotdog fold" evidence="6">
    <location>
        <begin position="1595"/>
        <end position="1751"/>
    </location>
</feature>
<dbReference type="InterPro" id="IPR016036">
    <property type="entry name" value="Malonyl_transacylase_ACP-bd"/>
</dbReference>
<dbReference type="InterPro" id="IPR025110">
    <property type="entry name" value="AMP-bd_C"/>
</dbReference>
<evidence type="ECO:0000259" key="8">
    <source>
        <dbReference type="PROSITE" id="PS50075"/>
    </source>
</evidence>
<dbReference type="InterPro" id="IPR018201">
    <property type="entry name" value="Ketoacyl_synth_AS"/>
</dbReference>
<dbReference type="Pfam" id="PF22953">
    <property type="entry name" value="SpnB_Rossmann"/>
    <property type="match status" value="1"/>
</dbReference>
<dbReference type="Pfam" id="PF21089">
    <property type="entry name" value="PKS_DH_N"/>
    <property type="match status" value="1"/>
</dbReference>
<evidence type="ECO:0000256" key="3">
    <source>
        <dbReference type="ARBA" id="ARBA00022679"/>
    </source>
</evidence>
<dbReference type="RefSeq" id="WP_096495623.1">
    <property type="nucleotide sequence ID" value="NZ_CP023445.1"/>
</dbReference>
<dbReference type="KEGG" id="apre:CNX65_23010"/>
<dbReference type="GO" id="GO:0006633">
    <property type="term" value="P:fatty acid biosynthetic process"/>
    <property type="evidence" value="ECO:0007669"/>
    <property type="project" value="InterPro"/>
</dbReference>
<dbReference type="CDD" id="cd08956">
    <property type="entry name" value="KR_3_FAS_SDR_x"/>
    <property type="match status" value="1"/>
</dbReference>
<dbReference type="InterPro" id="IPR036736">
    <property type="entry name" value="ACP-like_sf"/>
</dbReference>
<keyword evidence="12" id="KW-1185">Reference proteome</keyword>
<dbReference type="InterPro" id="IPR014043">
    <property type="entry name" value="Acyl_transferase_dom"/>
</dbReference>
<dbReference type="InterPro" id="IPR009081">
    <property type="entry name" value="PP-bd_ACP"/>
</dbReference>
<feature type="domain" description="Ketosynthase family 3 (KS3)" evidence="9">
    <location>
        <begin position="563"/>
        <end position="982"/>
    </location>
</feature>
<dbReference type="InterPro" id="IPR000873">
    <property type="entry name" value="AMP-dep_synth/lig_dom"/>
</dbReference>
<dbReference type="InterPro" id="IPR020841">
    <property type="entry name" value="PKS_Beta-ketoAc_synthase_dom"/>
</dbReference>
<dbReference type="InterPro" id="IPR049551">
    <property type="entry name" value="PKS_DH_C"/>
</dbReference>
<dbReference type="Pfam" id="PF16197">
    <property type="entry name" value="KAsynt_C_assoc"/>
    <property type="match status" value="1"/>
</dbReference>
<dbReference type="Pfam" id="PF08659">
    <property type="entry name" value="KR"/>
    <property type="match status" value="1"/>
</dbReference>
<dbReference type="InterPro" id="IPR036291">
    <property type="entry name" value="NAD(P)-bd_dom_sf"/>
</dbReference>
<dbReference type="EMBL" id="CP023445">
    <property type="protein sequence ID" value="ATE55792.1"/>
    <property type="molecule type" value="Genomic_DNA"/>
</dbReference>
<dbReference type="InterPro" id="IPR013968">
    <property type="entry name" value="PKS_KR"/>
</dbReference>
<dbReference type="SMART" id="SM01294">
    <property type="entry name" value="PKS_PP_betabranch"/>
    <property type="match status" value="1"/>
</dbReference>
<evidence type="ECO:0000256" key="2">
    <source>
        <dbReference type="ARBA" id="ARBA00022553"/>
    </source>
</evidence>
<reference evidence="11" key="1">
    <citation type="submission" date="2017-09" db="EMBL/GenBank/DDBJ databases">
        <title>Complete Genome Sequence of ansamitocin-producing Bacterium Actinosynnema pretiosum X47.</title>
        <authorList>
            <person name="Cao G."/>
            <person name="Zong G."/>
            <person name="Zhong C."/>
            <person name="Fu J."/>
        </authorList>
    </citation>
    <scope>NUCLEOTIDE SEQUENCE [LARGE SCALE GENOMIC DNA]</scope>
    <source>
        <strain evidence="11">X47</strain>
    </source>
</reference>
<dbReference type="Pfam" id="PF13193">
    <property type="entry name" value="AMP-binding_C"/>
    <property type="match status" value="1"/>
</dbReference>
<dbReference type="InterPro" id="IPR006162">
    <property type="entry name" value="Ppantetheine_attach_site"/>
</dbReference>
<evidence type="ECO:0000256" key="5">
    <source>
        <dbReference type="ARBA" id="ARBA00023315"/>
    </source>
</evidence>
<dbReference type="SUPFAM" id="SSF56801">
    <property type="entry name" value="Acetyl-CoA synthetase-like"/>
    <property type="match status" value="1"/>
</dbReference>
<dbReference type="InterPro" id="IPR049552">
    <property type="entry name" value="PKS_DH_N"/>
</dbReference>
<dbReference type="SUPFAM" id="SSF53901">
    <property type="entry name" value="Thiolase-like"/>
    <property type="match status" value="1"/>
</dbReference>
<dbReference type="InterPro" id="IPR014031">
    <property type="entry name" value="Ketoacyl_synth_C"/>
</dbReference>
<keyword evidence="5" id="KW-0012">Acyltransferase</keyword>
<dbReference type="InterPro" id="IPR016035">
    <property type="entry name" value="Acyl_Trfase/lysoPLipase"/>
</dbReference>
<dbReference type="Gene3D" id="3.30.300.30">
    <property type="match status" value="1"/>
</dbReference>
<dbReference type="InterPro" id="IPR032821">
    <property type="entry name" value="PKS_assoc"/>
</dbReference>
<dbReference type="SUPFAM" id="SSF55048">
    <property type="entry name" value="Probable ACP-binding domain of malonyl-CoA ACP transacylase"/>
    <property type="match status" value="1"/>
</dbReference>
<feature type="region of interest" description="Disordered" evidence="7">
    <location>
        <begin position="1020"/>
        <end position="1042"/>
    </location>
</feature>
<name>A0A290Z9Y9_9PSEU</name>
<dbReference type="SMART" id="SM00822">
    <property type="entry name" value="PKS_KR"/>
    <property type="match status" value="1"/>
</dbReference>
<dbReference type="PANTHER" id="PTHR43775">
    <property type="entry name" value="FATTY ACID SYNTHASE"/>
    <property type="match status" value="1"/>
</dbReference>
<evidence type="ECO:0000256" key="6">
    <source>
        <dbReference type="PROSITE-ProRule" id="PRU01363"/>
    </source>
</evidence>
<dbReference type="InterPro" id="IPR045851">
    <property type="entry name" value="AMP-bd_C_sf"/>
</dbReference>
<organism evidence="11 12">
    <name type="scientific">Actinosynnema pretiosum</name>
    <dbReference type="NCBI Taxonomy" id="42197"/>
    <lineage>
        <taxon>Bacteria</taxon>
        <taxon>Bacillati</taxon>
        <taxon>Actinomycetota</taxon>
        <taxon>Actinomycetes</taxon>
        <taxon>Pseudonocardiales</taxon>
        <taxon>Pseudonocardiaceae</taxon>
        <taxon>Actinosynnema</taxon>
    </lineage>
</organism>
<sequence>MQADLNPVLAVRAHRGAALLDDAGDVTYPELTARARRLAGALAGSGVVPGDRVAYLGPSHPDLLVTHLACAWVGAVFVPVNHRLTPGEARTVLADCDPRVVVGRAPEGHPVPALDPGAGDDGFDAEPLPRAADDLALLLYTSGTTGRPKGVRISFGNLRHSHEGIAALTDLRDDDVNLVVTPLAHIGGLNCFTLRSLERGGATVVRRAFDPDRTLRDLVGLGVNTVFAVPSMFASLLRAPGFAEADLSRLRAPIVCGAPVPPGLVRRYAEHGVMLQQAWGTTETTSYITCLPAALTTAKAGSTGFPLPGVEVRVVDPESGLPVPQGVPGEARVRGPIVSSGYWNNPEATAAAFDADGWYRSGDLGVLDEDGCLTLVDRLKHMIITGGDNVYPAEVEHALADLPGLSDVAVTGLPHPERGEVVAAAVVGAGLTPEAVRAHALGKLAAYKAPTRVLAVAAIPRSSTGKVDHTALRALFAPADPLGTVESVIAAVLGHRPPRSRDRTFADLGFDSLAALEFRDRLVEATGLALPASLVLDHPTPAAVARLLGGDEPAPATTAPVEAEPIAIVGLDVRLPGGVTGPESFWRLLTEGRDAITPFPADRDWDPALHDPEPGAPGRTTAWEGGFLDDATLFDAAFFGIAPREALAMDPQQRLLLETAWTALERAGIEPTSLRGRQVGVYTGLFANDYDQRFQSGVDGHRLTGGLAALASGRVSYALGLGGPTLTVDTACSSGLVALHLAARALRDGECELALVSGATVITSEAGFVEFSRLGGLAPDGRCRSFADGARGTGWSEGVGALVVERLSDARRNGHRVLALLRGSAINSDGASNGVTAPSGPAQQRVIRAALADAGLSPADVDAVEAHGTGTTLGDTVEAQALLAAYGDRTTPLLLGSVKSNVGHTQAAAGVVGVVKAVLAMREGLLPKTLHVDRPSSRIDWSSGAVELLTEARPWPEVDRPRRMAVSAFGLSGSNAHVVLEQAPDEPVAVDPVAAEPVAAEPVAADSVVADSVVAEPAAAGQRPAGLVAAEPAPATPPASRPVDPPLLAFSARTPEALAARAADLATVTDPAATARTLATGAPWEHRAVVLGDVRAGLAAVAAGRTAPGVVTGIAKPRGRVAFVFPGQGGQWAGMGRELLARDEVFATRMAECERALAPHVDWSLREVLGRDERLPTEVLQPVLFALAVSLAEVWRSCGVVPDAVVGHSQGELVAACVAGALPLADAARLVVARARAIATGMAAGAVLSVPLPEDETLRWIAEWDAPVEVALVNEPGVTVVAGAPDAVGRFAAGCAALGVRATRLELDYAPHTTAVDAVRAEVTALGGTLVTPATPWFSATTGTWVTAPLAAGHWYRNLRGTVRFEPVVRALAAEGFDTFVEVGPHPVLGGPLRVAGALVVGTLRRGQCGPERVARSAAELFVAGADVDWRRFLPDGPPGALPPYPFQRTRFWAERLTPAPTGHPLVTAVVEDPETGGLVLAGRVSTSAQPWLADHALSGAPVLPATAWLDLVARAGERVGCPVVDELLITEPLPPEDAEVRIRIGAAGQDGRREVAAHARAAAGWVRHASGRVAPQPEDAPDVPWASTWPPPGAEPLAVSDFYDRAAGLGYDYGPAFQGLRAAWGRDGEVFAEVEGPDDRGFALHPALVDAAVHTALLLGDSGVPFAWNRVVRHGAAKRVRVRLARESGSLRAELADENGKPVLVVGSVVTRPVDEHPGYEVGWTPADGSGEATGCQVLRVQDAPDLPEPHRARAVVCGVLLALQRFLATHGRGRLLVVTRGAVAVRPGEPVDPVASAVWGLVRSAQAEHPGRFALVDELIDGVLPDDVLPDEEQCAVRDGEVLVPRLVRARAGARRVLDPSGEVLITGGTGALGALVARHLVAAHGVRRLVLVSRRGPDAPGAADLCADLRAAGAAVEVLACDVGDRDSVRALVSGRSLTAVVHAAGVLADGVLEGLTPERVEEVFRAKVDSALLLEEATRDAGLAVLALFSSIAGVLGSAGQGAYAAASAFLDGLAHRRPDLLSLAWGPWSGGMMAGLGASDLARHQRLGVRALDDARNLRMLDAALSAGPVVVPIALDPAALRDAPTAPAPLRHLVRRDDRAARDLPGRLADLEPHARPAFLTDVVRAETAVVLGLRDRAPSDRAFRDVGFDSLMAVDLRNRLSDLSGLTLPATLVFEHPTPAAVAEHLLSLLAPAKPDPAPVAVTNEELFAFIDNGYGEDHALR</sequence>
<dbReference type="Gene3D" id="3.10.129.110">
    <property type="entry name" value="Polyketide synthase dehydratase"/>
    <property type="match status" value="1"/>
</dbReference>
<dbReference type="FunFam" id="3.40.47.10:FF:000019">
    <property type="entry name" value="Polyketide synthase type I"/>
    <property type="match status" value="1"/>
</dbReference>
<dbReference type="InterPro" id="IPR020845">
    <property type="entry name" value="AMP-binding_CS"/>
</dbReference>
<dbReference type="CDD" id="cd00833">
    <property type="entry name" value="PKS"/>
    <property type="match status" value="1"/>
</dbReference>
<dbReference type="InterPro" id="IPR057326">
    <property type="entry name" value="KR_dom"/>
</dbReference>
<dbReference type="Pfam" id="PF00550">
    <property type="entry name" value="PP-binding"/>
    <property type="match status" value="2"/>
</dbReference>
<dbReference type="PROSITE" id="PS52004">
    <property type="entry name" value="KS3_2"/>
    <property type="match status" value="1"/>
</dbReference>
<dbReference type="Pfam" id="PF00698">
    <property type="entry name" value="Acyl_transf_1"/>
    <property type="match status" value="1"/>
</dbReference>
<protein>
    <submittedName>
        <fullName evidence="11">Beta-ketoacyl synthase</fullName>
    </submittedName>
</protein>
<dbReference type="Gene3D" id="3.40.50.12780">
    <property type="entry name" value="N-terminal domain of ligase-like"/>
    <property type="match status" value="1"/>
</dbReference>
<dbReference type="Proteomes" id="UP000218505">
    <property type="component" value="Chromosome"/>
</dbReference>
<feature type="domain" description="Carrier" evidence="8">
    <location>
        <begin position="476"/>
        <end position="552"/>
    </location>
</feature>
<dbReference type="Gene3D" id="3.40.47.10">
    <property type="match status" value="1"/>
</dbReference>
<dbReference type="PROSITE" id="PS00012">
    <property type="entry name" value="PHOSPHOPANTETHEINE"/>
    <property type="match status" value="1"/>
</dbReference>
<dbReference type="Gene3D" id="3.40.50.720">
    <property type="entry name" value="NAD(P)-binding Rossmann-like Domain"/>
    <property type="match status" value="1"/>
</dbReference>
<dbReference type="SMART" id="SM00825">
    <property type="entry name" value="PKS_KS"/>
    <property type="match status" value="1"/>
</dbReference>
<dbReference type="PANTHER" id="PTHR43775:SF51">
    <property type="entry name" value="INACTIVE PHENOLPHTHIOCEROL SYNTHESIS POLYKETIDE SYNTHASE TYPE I PKS1-RELATED"/>
    <property type="match status" value="1"/>
</dbReference>
<dbReference type="GO" id="GO:0004312">
    <property type="term" value="F:fatty acid synthase activity"/>
    <property type="evidence" value="ECO:0007669"/>
    <property type="project" value="TreeGrafter"/>
</dbReference>
<keyword evidence="2" id="KW-0597">Phosphoprotein</keyword>
<dbReference type="SUPFAM" id="SSF51735">
    <property type="entry name" value="NAD(P)-binding Rossmann-fold domains"/>
    <property type="match status" value="2"/>
</dbReference>
<dbReference type="PROSITE" id="PS00455">
    <property type="entry name" value="AMP_BINDING"/>
    <property type="match status" value="1"/>
</dbReference>
<feature type="domain" description="Carrier" evidence="8">
    <location>
        <begin position="2121"/>
        <end position="2197"/>
    </location>
</feature>
<dbReference type="InterPro" id="IPR049900">
    <property type="entry name" value="PKS_mFAS_DH"/>
</dbReference>
<dbReference type="InterPro" id="IPR020806">
    <property type="entry name" value="PKS_PP-bd"/>
</dbReference>
<dbReference type="SMART" id="SM00823">
    <property type="entry name" value="PKS_PP"/>
    <property type="match status" value="2"/>
</dbReference>
<feature type="region of interest" description="N-terminal hotdog fold" evidence="6">
    <location>
        <begin position="1464"/>
        <end position="1581"/>
    </location>
</feature>
<dbReference type="SMART" id="SM00827">
    <property type="entry name" value="PKS_AT"/>
    <property type="match status" value="1"/>
</dbReference>
<dbReference type="GO" id="GO:0031177">
    <property type="term" value="F:phosphopantetheine binding"/>
    <property type="evidence" value="ECO:0007669"/>
    <property type="project" value="InterPro"/>
</dbReference>
<evidence type="ECO:0000313" key="11">
    <source>
        <dbReference type="EMBL" id="ATE55792.1"/>
    </source>
</evidence>
<dbReference type="PROSITE" id="PS00606">
    <property type="entry name" value="KS3_1"/>
    <property type="match status" value="1"/>
</dbReference>
<dbReference type="InterPro" id="IPR042099">
    <property type="entry name" value="ANL_N_sf"/>
</dbReference>
<dbReference type="PROSITE" id="PS50075">
    <property type="entry name" value="CARRIER"/>
    <property type="match status" value="2"/>
</dbReference>
<dbReference type="InterPro" id="IPR014030">
    <property type="entry name" value="Ketoacyl_synth_N"/>
</dbReference>
<dbReference type="Pfam" id="PF00501">
    <property type="entry name" value="AMP-binding"/>
    <property type="match status" value="1"/>
</dbReference>
<keyword evidence="3" id="KW-0808">Transferase</keyword>
<dbReference type="SUPFAM" id="SSF47336">
    <property type="entry name" value="ACP-like"/>
    <property type="match status" value="2"/>
</dbReference>
<evidence type="ECO:0000256" key="1">
    <source>
        <dbReference type="ARBA" id="ARBA00022450"/>
    </source>
</evidence>
<evidence type="ECO:0000259" key="9">
    <source>
        <dbReference type="PROSITE" id="PS52004"/>
    </source>
</evidence>
<dbReference type="InterPro" id="IPR016039">
    <property type="entry name" value="Thiolase-like"/>
</dbReference>
<evidence type="ECO:0000259" key="10">
    <source>
        <dbReference type="PROSITE" id="PS52019"/>
    </source>
</evidence>
<evidence type="ECO:0000256" key="7">
    <source>
        <dbReference type="SAM" id="MobiDB-lite"/>
    </source>
</evidence>
<dbReference type="GO" id="GO:0004315">
    <property type="term" value="F:3-oxoacyl-[acyl-carrier-protein] synthase activity"/>
    <property type="evidence" value="ECO:0007669"/>
    <property type="project" value="InterPro"/>
</dbReference>
<keyword evidence="1" id="KW-0596">Phosphopantetheine</keyword>
<dbReference type="Pfam" id="PF00109">
    <property type="entry name" value="ketoacyl-synt"/>
    <property type="match status" value="1"/>
</dbReference>
<proteinExistence type="predicted"/>
<feature type="active site" description="Proton acceptor; for dehydratase activity" evidence="6">
    <location>
        <position position="1496"/>
    </location>
</feature>
<dbReference type="Pfam" id="PF02801">
    <property type="entry name" value="Ketoacyl-synt_C"/>
    <property type="match status" value="1"/>
</dbReference>
<evidence type="ECO:0000313" key="12">
    <source>
        <dbReference type="Proteomes" id="UP000218505"/>
    </source>
</evidence>
<dbReference type="Pfam" id="PF14765">
    <property type="entry name" value="PS-DH"/>
    <property type="match status" value="1"/>
</dbReference>